<proteinExistence type="predicted"/>
<dbReference type="GO" id="GO:0046556">
    <property type="term" value="F:alpha-L-arabinofuranosidase activity"/>
    <property type="evidence" value="ECO:0007669"/>
    <property type="project" value="InterPro"/>
</dbReference>
<protein>
    <recommendedName>
        <fullName evidence="1">Alpha-L-arabinofuranosidase B arabinose-binding domain-containing protein</fullName>
    </recommendedName>
</protein>
<feature type="domain" description="Alpha-L-arabinofuranosidase B arabinose-binding" evidence="1">
    <location>
        <begin position="38"/>
        <end position="76"/>
    </location>
</feature>
<dbReference type="Pfam" id="PF05270">
    <property type="entry name" value="AbfB"/>
    <property type="match status" value="1"/>
</dbReference>
<evidence type="ECO:0000313" key="3">
    <source>
        <dbReference type="Proteomes" id="UP000437131"/>
    </source>
</evidence>
<dbReference type="Gene3D" id="2.80.10.50">
    <property type="match status" value="1"/>
</dbReference>
<dbReference type="RefSeq" id="WP_155082946.1">
    <property type="nucleotide sequence ID" value="NZ_WMIA01000003.1"/>
</dbReference>
<dbReference type="SUPFAM" id="SSF110221">
    <property type="entry name" value="AbfB domain"/>
    <property type="match status" value="1"/>
</dbReference>
<evidence type="ECO:0000313" key="2">
    <source>
        <dbReference type="EMBL" id="MTF38072.1"/>
    </source>
</evidence>
<dbReference type="InterPro" id="IPR036195">
    <property type="entry name" value="AbfB_ABD_sf"/>
</dbReference>
<accession>A0A844GSN0</accession>
<name>A0A844GSN0_9CHRO</name>
<dbReference type="EMBL" id="WMIA01000003">
    <property type="protein sequence ID" value="MTF38072.1"/>
    <property type="molecule type" value="Genomic_DNA"/>
</dbReference>
<evidence type="ECO:0000259" key="1">
    <source>
        <dbReference type="Pfam" id="PF05270"/>
    </source>
</evidence>
<comment type="caution">
    <text evidence="2">The sequence shown here is derived from an EMBL/GenBank/DDBJ whole genome shotgun (WGS) entry which is preliminary data.</text>
</comment>
<gene>
    <name evidence="2" type="ORF">GGC33_03945</name>
</gene>
<dbReference type="InterPro" id="IPR007934">
    <property type="entry name" value="AbfB_ABD"/>
</dbReference>
<sequence>MKNKTNYFSFLGLNFFILILLSITGKSLANNKQRQLLKSGNVISLRSTNYPDRYIRHRNYLGQLTKVITELDMNDSLFIPNPRFASRCLLYWQLPTLDDFQKH</sequence>
<dbReference type="GO" id="GO:0046373">
    <property type="term" value="P:L-arabinose metabolic process"/>
    <property type="evidence" value="ECO:0007669"/>
    <property type="project" value="InterPro"/>
</dbReference>
<organism evidence="2 3">
    <name type="scientific">Cyanobacterium aponinum 0216</name>
    <dbReference type="NCBI Taxonomy" id="2676140"/>
    <lineage>
        <taxon>Bacteria</taxon>
        <taxon>Bacillati</taxon>
        <taxon>Cyanobacteriota</taxon>
        <taxon>Cyanophyceae</taxon>
        <taxon>Oscillatoriophycideae</taxon>
        <taxon>Chroococcales</taxon>
        <taxon>Geminocystaceae</taxon>
        <taxon>Cyanobacterium</taxon>
    </lineage>
</organism>
<dbReference type="Proteomes" id="UP000437131">
    <property type="component" value="Unassembled WGS sequence"/>
</dbReference>
<dbReference type="AlphaFoldDB" id="A0A844GSN0"/>
<reference evidence="2 3" key="1">
    <citation type="submission" date="2019-11" db="EMBL/GenBank/DDBJ databases">
        <title>Isolation of a new High Light Tolerant Cyanobacteria.</title>
        <authorList>
            <person name="Dobson Z."/>
            <person name="Vaughn N."/>
            <person name="Vaughn M."/>
            <person name="Fromme P."/>
            <person name="Mazor Y."/>
        </authorList>
    </citation>
    <scope>NUCLEOTIDE SEQUENCE [LARGE SCALE GENOMIC DNA]</scope>
    <source>
        <strain evidence="2 3">0216</strain>
    </source>
</reference>